<dbReference type="AlphaFoldDB" id="A0A9D9E8A1"/>
<evidence type="ECO:0000313" key="1">
    <source>
        <dbReference type="EMBL" id="MBO8438989.1"/>
    </source>
</evidence>
<evidence type="ECO:0000313" key="2">
    <source>
        <dbReference type="Proteomes" id="UP000823636"/>
    </source>
</evidence>
<comment type="caution">
    <text evidence="1">The sequence shown here is derived from an EMBL/GenBank/DDBJ whole genome shotgun (WGS) entry which is preliminary data.</text>
</comment>
<sequence length="302" mass="34389">MSRIVVFLIFTTVLSSVFYPVDAKRKKSEQIVITPEEAFLDDNFDEKCLKEWNSGREFVCVTRELPVLLGINMLSSPSDDFSGKIFTYRMLEEEKGWSGSETAIVFECEGRKYKYKVKKSAGEMLAGCFRPLLPELVPLDYVAKADSLLRGRILYIRSANWSDSSGVDIKGRKYVPVTVNGVEPGDKVLPLKIVFTDSRGVMASVCTTMYRDAISSQYTSFDKLFSFTDIRERYPDINDDVWEAVTRVEVVAGMTKNEAMISVGYPDNVRKIPDNAGLREYWMYNNGTYLVFQDGLLVEYRL</sequence>
<reference evidence="1" key="1">
    <citation type="submission" date="2020-10" db="EMBL/GenBank/DDBJ databases">
        <authorList>
            <person name="Gilroy R."/>
        </authorList>
    </citation>
    <scope>NUCLEOTIDE SEQUENCE</scope>
    <source>
        <strain evidence="1">G3-4614</strain>
    </source>
</reference>
<organism evidence="1 2">
    <name type="scientific">Candidatus Caccoplasma merdipullorum</name>
    <dbReference type="NCBI Taxonomy" id="2840718"/>
    <lineage>
        <taxon>Bacteria</taxon>
        <taxon>Pseudomonadati</taxon>
        <taxon>Bacteroidota</taxon>
        <taxon>Bacteroidia</taxon>
        <taxon>Bacteroidales</taxon>
        <taxon>Bacteroidaceae</taxon>
        <taxon>Bacteroidaceae incertae sedis</taxon>
        <taxon>Candidatus Caccoplasma</taxon>
    </lineage>
</organism>
<dbReference type="Proteomes" id="UP000823636">
    <property type="component" value="Unassembled WGS sequence"/>
</dbReference>
<name>A0A9D9E8A1_9BACT</name>
<proteinExistence type="predicted"/>
<accession>A0A9D9E8A1</accession>
<dbReference type="EMBL" id="JADIMW010000088">
    <property type="protein sequence ID" value="MBO8438989.1"/>
    <property type="molecule type" value="Genomic_DNA"/>
</dbReference>
<gene>
    <name evidence="1" type="ORF">IAC54_08885</name>
</gene>
<protein>
    <submittedName>
        <fullName evidence="1">Uncharacterized protein</fullName>
    </submittedName>
</protein>
<reference evidence="1" key="2">
    <citation type="journal article" date="2021" name="PeerJ">
        <title>Extensive microbial diversity within the chicken gut microbiome revealed by metagenomics and culture.</title>
        <authorList>
            <person name="Gilroy R."/>
            <person name="Ravi A."/>
            <person name="Getino M."/>
            <person name="Pursley I."/>
            <person name="Horton D.L."/>
            <person name="Alikhan N.F."/>
            <person name="Baker D."/>
            <person name="Gharbi K."/>
            <person name="Hall N."/>
            <person name="Watson M."/>
            <person name="Adriaenssens E.M."/>
            <person name="Foster-Nyarko E."/>
            <person name="Jarju S."/>
            <person name="Secka A."/>
            <person name="Antonio M."/>
            <person name="Oren A."/>
            <person name="Chaudhuri R.R."/>
            <person name="La Ragione R."/>
            <person name="Hildebrand F."/>
            <person name="Pallen M.J."/>
        </authorList>
    </citation>
    <scope>NUCLEOTIDE SEQUENCE</scope>
    <source>
        <strain evidence="1">G3-4614</strain>
    </source>
</reference>